<dbReference type="PROSITE" id="PS01215">
    <property type="entry name" value="MRP"/>
    <property type="match status" value="1"/>
</dbReference>
<comment type="caution">
    <text evidence="13">The sequence shown here is derived from an EMBL/GenBank/DDBJ whole genome shotgun (WGS) entry which is preliminary data.</text>
</comment>
<dbReference type="AlphaFoldDB" id="A0A8J2KQF4"/>
<keyword evidence="7 12" id="KW-0067">ATP-binding</keyword>
<evidence type="ECO:0000256" key="12">
    <source>
        <dbReference type="HAMAP-Rule" id="MF_03039"/>
    </source>
</evidence>
<dbReference type="GO" id="GO:0051539">
    <property type="term" value="F:4 iron, 4 sulfur cluster binding"/>
    <property type="evidence" value="ECO:0007669"/>
    <property type="project" value="UniProtKB-UniRule"/>
</dbReference>
<dbReference type="GO" id="GO:0005634">
    <property type="term" value="C:nucleus"/>
    <property type="evidence" value="ECO:0007669"/>
    <property type="project" value="UniProtKB-ARBA"/>
</dbReference>
<evidence type="ECO:0000256" key="3">
    <source>
        <dbReference type="ARBA" id="ARBA00022485"/>
    </source>
</evidence>
<protein>
    <recommendedName>
        <fullName evidence="12">Cytosolic Fe-S cluster assembly factor NUBP2 homolog</fullName>
    </recommendedName>
</protein>
<keyword evidence="6 12" id="KW-0547">Nucleotide-binding</keyword>
<evidence type="ECO:0000313" key="13">
    <source>
        <dbReference type="EMBL" id="CAG7819360.1"/>
    </source>
</evidence>
<evidence type="ECO:0000256" key="11">
    <source>
        <dbReference type="ARBA" id="ARBA00065349"/>
    </source>
</evidence>
<comment type="cofactor">
    <cofactor evidence="12">
        <name>[4Fe-4S] cluster</name>
        <dbReference type="ChEBI" id="CHEBI:49883"/>
    </cofactor>
    <text evidence="12">Binds 4 [4Fe-4S] clusters per heterotetramer. Contains two stable clusters in the N-termini of NUBP1 and two labile, bridging clusters between subunits of the NUBP1-NUBP2 heterotetramer.</text>
</comment>
<dbReference type="InterPro" id="IPR019591">
    <property type="entry name" value="Mrp/NBP35_ATP-bd"/>
</dbReference>
<dbReference type="HAMAP" id="MF_02040">
    <property type="entry name" value="Mrp_NBP35"/>
    <property type="match status" value="1"/>
</dbReference>
<dbReference type="GO" id="GO:0016226">
    <property type="term" value="P:iron-sulfur cluster assembly"/>
    <property type="evidence" value="ECO:0007669"/>
    <property type="project" value="UniProtKB-UniRule"/>
</dbReference>
<evidence type="ECO:0000256" key="9">
    <source>
        <dbReference type="ARBA" id="ARBA00023014"/>
    </source>
</evidence>
<dbReference type="Proteomes" id="UP000708208">
    <property type="component" value="Unassembled WGS sequence"/>
</dbReference>
<accession>A0A8J2KQF4</accession>
<keyword evidence="5 12" id="KW-0479">Metal-binding</keyword>
<feature type="binding site" evidence="12">
    <location>
        <position position="195"/>
    </location>
    <ligand>
        <name>[4Fe-4S] cluster</name>
        <dbReference type="ChEBI" id="CHEBI:49883"/>
        <note>ligand shared between dimeric partners</note>
    </ligand>
</feature>
<sequence length="263" mass="28257">MVADNLLSEVKNIVLVLSGKGGVGKSTVAVQLALSLVADGKKVGILDIDICGPSIPQMFGIDSEVMQSDKGWKPVYTDDSKTLALMSIAFLLRSRNDAVVWRGPKKNSMIKQFVSTVDWGSLDYLIVDTPPGTSDEHMSVIESLAGFDNKSAVLVTTPQLISVGDVRREATFCEKTGIRVLGIVENMSGFVCPNCKDCTDIFAAGGGQLLATETGLDLITKIPIDPNLTKSGENGTNFVKAFQDSPAAQSVFRMRDYVQNKMS</sequence>
<name>A0A8J2KQF4_9HEXA</name>
<comment type="similarity">
    <text evidence="12">Belongs to the Mrp/NBP35 ATP-binding proteins family. NUBP2/CFD1 subfamily.</text>
</comment>
<evidence type="ECO:0000256" key="7">
    <source>
        <dbReference type="ARBA" id="ARBA00022840"/>
    </source>
</evidence>
<proteinExistence type="inferred from homology"/>
<keyword evidence="8 12" id="KW-0408">Iron</keyword>
<dbReference type="EMBL" id="CAJVCH010447963">
    <property type="protein sequence ID" value="CAG7819360.1"/>
    <property type="molecule type" value="Genomic_DNA"/>
</dbReference>
<dbReference type="FunFam" id="3.40.50.300:FF:000796">
    <property type="entry name" value="Cytosolic Fe-S cluster assembly factor NUBP2"/>
    <property type="match status" value="1"/>
</dbReference>
<feature type="binding site" evidence="12">
    <location>
        <begin position="19"/>
        <end position="26"/>
    </location>
    <ligand>
        <name>ATP</name>
        <dbReference type="ChEBI" id="CHEBI:30616"/>
    </ligand>
</feature>
<dbReference type="GO" id="GO:0046872">
    <property type="term" value="F:metal ion binding"/>
    <property type="evidence" value="ECO:0007669"/>
    <property type="project" value="UniProtKB-KW"/>
</dbReference>
<evidence type="ECO:0000256" key="10">
    <source>
        <dbReference type="ARBA" id="ARBA00053368"/>
    </source>
</evidence>
<dbReference type="GO" id="GO:0005524">
    <property type="term" value="F:ATP binding"/>
    <property type="evidence" value="ECO:0007669"/>
    <property type="project" value="UniProtKB-KW"/>
</dbReference>
<keyword evidence="4 12" id="KW-0963">Cytoplasm</keyword>
<keyword evidence="3 12" id="KW-0004">4Fe-4S</keyword>
<dbReference type="PANTHER" id="PTHR23264">
    <property type="entry name" value="NUCLEOTIDE-BINDING PROTEIN NBP35 YEAST -RELATED"/>
    <property type="match status" value="1"/>
</dbReference>
<gene>
    <name evidence="13" type="ORF">AFUS01_LOCUS29816</name>
</gene>
<evidence type="ECO:0000256" key="5">
    <source>
        <dbReference type="ARBA" id="ARBA00022723"/>
    </source>
</evidence>
<reference evidence="13" key="1">
    <citation type="submission" date="2021-06" db="EMBL/GenBank/DDBJ databases">
        <authorList>
            <person name="Hodson N. C."/>
            <person name="Mongue J. A."/>
            <person name="Jaron S. K."/>
        </authorList>
    </citation>
    <scope>NUCLEOTIDE SEQUENCE</scope>
</reference>
<evidence type="ECO:0000256" key="4">
    <source>
        <dbReference type="ARBA" id="ARBA00022490"/>
    </source>
</evidence>
<dbReference type="CDD" id="cd02037">
    <property type="entry name" value="Mrp_NBP35"/>
    <property type="match status" value="1"/>
</dbReference>
<organism evidence="13 14">
    <name type="scientific">Allacma fusca</name>
    <dbReference type="NCBI Taxonomy" id="39272"/>
    <lineage>
        <taxon>Eukaryota</taxon>
        <taxon>Metazoa</taxon>
        <taxon>Ecdysozoa</taxon>
        <taxon>Arthropoda</taxon>
        <taxon>Hexapoda</taxon>
        <taxon>Collembola</taxon>
        <taxon>Symphypleona</taxon>
        <taxon>Sminthuridae</taxon>
        <taxon>Allacma</taxon>
    </lineage>
</organism>
<evidence type="ECO:0000256" key="6">
    <source>
        <dbReference type="ARBA" id="ARBA00022741"/>
    </source>
</evidence>
<dbReference type="InterPro" id="IPR033756">
    <property type="entry name" value="YlxH/NBP35"/>
</dbReference>
<dbReference type="InterPro" id="IPR028600">
    <property type="entry name" value="NUBP2/Cfd1_eukaryotes"/>
</dbReference>
<evidence type="ECO:0000256" key="8">
    <source>
        <dbReference type="ARBA" id="ARBA00023004"/>
    </source>
</evidence>
<dbReference type="Pfam" id="PF10609">
    <property type="entry name" value="ParA"/>
    <property type="match status" value="1"/>
</dbReference>
<keyword evidence="14" id="KW-1185">Reference proteome</keyword>
<dbReference type="PANTHER" id="PTHR23264:SF19">
    <property type="entry name" value="CYTOSOLIC FE-S CLUSTER ASSEMBLY FACTOR NUBP2"/>
    <property type="match status" value="1"/>
</dbReference>
<comment type="subcellular location">
    <subcellularLocation>
        <location evidence="2">Cytoplasm</location>
        <location evidence="2">Cytoskeleton</location>
        <location evidence="2">Cilium axoneme</location>
    </subcellularLocation>
    <subcellularLocation>
        <location evidence="1">Cytoplasm</location>
        <location evidence="1">Cytoskeleton</location>
        <location evidence="1">Microtubule organizing center</location>
        <location evidence="1">Centrosome</location>
        <location evidence="1">Centriole</location>
    </subcellularLocation>
</comment>
<dbReference type="GO" id="GO:0005930">
    <property type="term" value="C:axoneme"/>
    <property type="evidence" value="ECO:0007669"/>
    <property type="project" value="UniProtKB-SubCell"/>
</dbReference>
<dbReference type="GO" id="GO:0005829">
    <property type="term" value="C:cytosol"/>
    <property type="evidence" value="ECO:0007669"/>
    <property type="project" value="TreeGrafter"/>
</dbReference>
<feature type="binding site" evidence="12">
    <location>
        <position position="192"/>
    </location>
    <ligand>
        <name>[4Fe-4S] cluster</name>
        <dbReference type="ChEBI" id="CHEBI:49883"/>
        <note>ligand shared between dimeric partners</note>
    </ligand>
</feature>
<dbReference type="GO" id="GO:0140663">
    <property type="term" value="F:ATP-dependent FeS chaperone activity"/>
    <property type="evidence" value="ECO:0007669"/>
    <property type="project" value="InterPro"/>
</dbReference>
<evidence type="ECO:0000313" key="14">
    <source>
        <dbReference type="Proteomes" id="UP000708208"/>
    </source>
</evidence>
<dbReference type="OrthoDB" id="1741334at2759"/>
<evidence type="ECO:0000256" key="1">
    <source>
        <dbReference type="ARBA" id="ARBA00004114"/>
    </source>
</evidence>
<comment type="function">
    <text evidence="10">Component of the cytosolic iron-sulfur (Fe/S) protein assembly (CIA) machinery. Required for maturation of extramitochondrial Fe-S proteins. The NUBP1-NUBP2 heterotetramer forms a Fe-S scaffold complex, mediating the de novo assembly of an Fe-S cluster and its transfer to target apoproteins. Negatively regulates cilium formation and structure.</text>
</comment>
<keyword evidence="9 12" id="KW-0411">Iron-sulfur</keyword>
<dbReference type="GO" id="GO:0005814">
    <property type="term" value="C:centriole"/>
    <property type="evidence" value="ECO:0007669"/>
    <property type="project" value="UniProtKB-SubCell"/>
</dbReference>
<dbReference type="HAMAP" id="MF_03039">
    <property type="entry name" value="NUBP2"/>
    <property type="match status" value="1"/>
</dbReference>
<dbReference type="InterPro" id="IPR000808">
    <property type="entry name" value="Mrp-like_CS"/>
</dbReference>
<comment type="subunit">
    <text evidence="11">Heterotetramer of 2 NUBP1 and 2 NUBP2 chains. Interacts with KIFC1. Interacts with NUBP1.</text>
</comment>
<evidence type="ECO:0000256" key="2">
    <source>
        <dbReference type="ARBA" id="ARBA00004430"/>
    </source>
</evidence>